<accession>B7B8M4</accession>
<dbReference type="STRING" id="537006.PRABACTJOHN_01377"/>
<reference evidence="1 2" key="2">
    <citation type="submission" date="2008-10" db="EMBL/GenBank/DDBJ databases">
        <authorList>
            <person name="Fulton L."/>
            <person name="Clifton S."/>
            <person name="Fulton B."/>
            <person name="Xu J."/>
            <person name="Minx P."/>
            <person name="Pepin K.H."/>
            <person name="Johnson M."/>
            <person name="Bhonagiri V."/>
            <person name="Nash W.E."/>
            <person name="Mardis E.R."/>
            <person name="Wilson R.K."/>
        </authorList>
    </citation>
    <scope>NUCLEOTIDE SEQUENCE [LARGE SCALE GENOMIC DNA]</scope>
    <source>
        <strain evidence="1 2">DSM 18315</strain>
    </source>
</reference>
<dbReference type="Proteomes" id="UP000005510">
    <property type="component" value="Unassembled WGS sequence"/>
</dbReference>
<gene>
    <name evidence="1" type="ORF">PRABACTJOHN_01377</name>
</gene>
<dbReference type="EMBL" id="ABYH01000120">
    <property type="protein sequence ID" value="EEC97218.1"/>
    <property type="molecule type" value="Genomic_DNA"/>
</dbReference>
<proteinExistence type="predicted"/>
<comment type="caution">
    <text evidence="1">The sequence shown here is derived from an EMBL/GenBank/DDBJ whole genome shotgun (WGS) entry which is preliminary data.</text>
</comment>
<organism evidence="1 2">
    <name type="scientific">Parabacteroides johnsonii DSM 18315</name>
    <dbReference type="NCBI Taxonomy" id="537006"/>
    <lineage>
        <taxon>Bacteria</taxon>
        <taxon>Pseudomonadati</taxon>
        <taxon>Bacteroidota</taxon>
        <taxon>Bacteroidia</taxon>
        <taxon>Bacteroidales</taxon>
        <taxon>Tannerellaceae</taxon>
        <taxon>Parabacteroides</taxon>
    </lineage>
</organism>
<dbReference type="AlphaFoldDB" id="B7B8M4"/>
<sequence length="67" mass="7819">MFILFIYIFSKNKIRPTVNGKPYSFISYVPTYHTAHRTIARCNDDGGDAEPYFSFVIIFTLQSYNNN</sequence>
<evidence type="ECO:0000313" key="2">
    <source>
        <dbReference type="Proteomes" id="UP000005510"/>
    </source>
</evidence>
<name>B7B8M4_9BACT</name>
<evidence type="ECO:0000313" key="1">
    <source>
        <dbReference type="EMBL" id="EEC97218.1"/>
    </source>
</evidence>
<protein>
    <submittedName>
        <fullName evidence="1">Uncharacterized protein</fullName>
    </submittedName>
</protein>
<reference evidence="1 2" key="1">
    <citation type="submission" date="2008-10" db="EMBL/GenBank/DDBJ databases">
        <title>Draft genome sequence of Parabacteroides johnsonii (DSM 18315).</title>
        <authorList>
            <person name="Sudarsanam P."/>
            <person name="Ley R."/>
            <person name="Guruge J."/>
            <person name="Turnbaugh P.J."/>
            <person name="Mahowald M."/>
            <person name="Liep D."/>
            <person name="Gordon J."/>
        </authorList>
    </citation>
    <scope>NUCLEOTIDE SEQUENCE [LARGE SCALE GENOMIC DNA]</scope>
    <source>
        <strain evidence="1 2">DSM 18315</strain>
    </source>
</reference>
<dbReference type="HOGENOM" id="CLU_2808520_0_0_10"/>